<evidence type="ECO:0000313" key="1">
    <source>
        <dbReference type="EMBL" id="GFY39081.1"/>
    </source>
</evidence>
<protein>
    <submittedName>
        <fullName evidence="1">Uncharacterized protein</fullName>
    </submittedName>
</protein>
<reference evidence="1" key="1">
    <citation type="submission" date="2020-08" db="EMBL/GenBank/DDBJ databases">
        <title>Multicomponent nature underlies the extraordinary mechanical properties of spider dragline silk.</title>
        <authorList>
            <person name="Kono N."/>
            <person name="Nakamura H."/>
            <person name="Mori M."/>
            <person name="Yoshida Y."/>
            <person name="Ohtoshi R."/>
            <person name="Malay A.D."/>
            <person name="Moran D.A.P."/>
            <person name="Tomita M."/>
            <person name="Numata K."/>
            <person name="Arakawa K."/>
        </authorList>
    </citation>
    <scope>NUCLEOTIDE SEQUENCE</scope>
</reference>
<gene>
    <name evidence="1" type="ORF">TNIN_402101</name>
</gene>
<evidence type="ECO:0000313" key="2">
    <source>
        <dbReference type="Proteomes" id="UP000886998"/>
    </source>
</evidence>
<dbReference type="AlphaFoldDB" id="A0A8X6WS68"/>
<dbReference type="OrthoDB" id="6457226at2759"/>
<organism evidence="1 2">
    <name type="scientific">Trichonephila inaurata madagascariensis</name>
    <dbReference type="NCBI Taxonomy" id="2747483"/>
    <lineage>
        <taxon>Eukaryota</taxon>
        <taxon>Metazoa</taxon>
        <taxon>Ecdysozoa</taxon>
        <taxon>Arthropoda</taxon>
        <taxon>Chelicerata</taxon>
        <taxon>Arachnida</taxon>
        <taxon>Araneae</taxon>
        <taxon>Araneomorphae</taxon>
        <taxon>Entelegynae</taxon>
        <taxon>Araneoidea</taxon>
        <taxon>Nephilidae</taxon>
        <taxon>Trichonephila</taxon>
        <taxon>Trichonephila inaurata</taxon>
    </lineage>
</organism>
<accession>A0A8X6WS68</accession>
<sequence>MARLPRENVDFLLRLVLHRWVIRSSQLHLIPPDGNIPSGKSSLLYKWRVLLENNSAVDYVTSVPLMQTDEFGKEGTLNVSVVVSNKVSVLLGNYEPLRPGSLPPTTHTVMIDDGMRYGDPHCEAMLGTPAY</sequence>
<dbReference type="EMBL" id="BMAV01001202">
    <property type="protein sequence ID" value="GFY39081.1"/>
    <property type="molecule type" value="Genomic_DNA"/>
</dbReference>
<keyword evidence="2" id="KW-1185">Reference proteome</keyword>
<comment type="caution">
    <text evidence="1">The sequence shown here is derived from an EMBL/GenBank/DDBJ whole genome shotgun (WGS) entry which is preliminary data.</text>
</comment>
<proteinExistence type="predicted"/>
<dbReference type="Proteomes" id="UP000886998">
    <property type="component" value="Unassembled WGS sequence"/>
</dbReference>
<name>A0A8X6WS68_9ARAC</name>